<name>A0A378PSE0_MORBO</name>
<keyword evidence="1" id="KW-0472">Membrane</keyword>
<keyword evidence="1" id="KW-0812">Transmembrane</keyword>
<dbReference type="InterPro" id="IPR050250">
    <property type="entry name" value="Macrolide_Exporter_MacB"/>
</dbReference>
<reference evidence="3 4" key="1">
    <citation type="submission" date="2018-06" db="EMBL/GenBank/DDBJ databases">
        <authorList>
            <consortium name="Pathogen Informatics"/>
            <person name="Doyle S."/>
        </authorList>
    </citation>
    <scope>NUCLEOTIDE SEQUENCE [LARGE SCALE GENOMIC DNA]</scope>
    <source>
        <strain evidence="3 4">NCTC9426</strain>
    </source>
</reference>
<dbReference type="GO" id="GO:0016787">
    <property type="term" value="F:hydrolase activity"/>
    <property type="evidence" value="ECO:0007669"/>
    <property type="project" value="UniProtKB-KW"/>
</dbReference>
<accession>A0A378PSE0</accession>
<keyword evidence="3" id="KW-0547">Nucleotide-binding</keyword>
<dbReference type="InterPro" id="IPR025857">
    <property type="entry name" value="MacB_PCD"/>
</dbReference>
<dbReference type="EMBL" id="UGPZ01000002">
    <property type="protein sequence ID" value="STY91404.1"/>
    <property type="molecule type" value="Genomic_DNA"/>
</dbReference>
<evidence type="ECO:0000313" key="3">
    <source>
        <dbReference type="EMBL" id="STY91404.1"/>
    </source>
</evidence>
<feature type="transmembrane region" description="Helical" evidence="1">
    <location>
        <begin position="109"/>
        <end position="129"/>
    </location>
</feature>
<dbReference type="GO" id="GO:0005886">
    <property type="term" value="C:plasma membrane"/>
    <property type="evidence" value="ECO:0007669"/>
    <property type="project" value="TreeGrafter"/>
</dbReference>
<dbReference type="PANTHER" id="PTHR30572">
    <property type="entry name" value="MEMBRANE COMPONENT OF TRANSPORTER-RELATED"/>
    <property type="match status" value="1"/>
</dbReference>
<dbReference type="AlphaFoldDB" id="A0A378PSE0"/>
<organism evidence="3 4">
    <name type="scientific">Moraxella bovis</name>
    <dbReference type="NCBI Taxonomy" id="476"/>
    <lineage>
        <taxon>Bacteria</taxon>
        <taxon>Pseudomonadati</taxon>
        <taxon>Pseudomonadota</taxon>
        <taxon>Gammaproteobacteria</taxon>
        <taxon>Moraxellales</taxon>
        <taxon>Moraxellaceae</taxon>
        <taxon>Moraxella</taxon>
    </lineage>
</organism>
<keyword evidence="1" id="KW-1133">Transmembrane helix</keyword>
<keyword evidence="3" id="KW-0067">ATP-binding</keyword>
<dbReference type="Proteomes" id="UP000254133">
    <property type="component" value="Unassembled WGS sequence"/>
</dbReference>
<evidence type="ECO:0000313" key="4">
    <source>
        <dbReference type="Proteomes" id="UP000254133"/>
    </source>
</evidence>
<dbReference type="PANTHER" id="PTHR30572:SF14">
    <property type="entry name" value="MACROLIDE EXPORT ATP-BINDING_PERMEASE PROTEIN MACB"/>
    <property type="match status" value="1"/>
</dbReference>
<dbReference type="GO" id="GO:0022857">
    <property type="term" value="F:transmembrane transporter activity"/>
    <property type="evidence" value="ECO:0007669"/>
    <property type="project" value="TreeGrafter"/>
</dbReference>
<sequence>MDGTVVSVTQKEGTTVNAMQSAPTIVRLADLSRIRINAQISEADVVNVSAGMPARFNIIGNTQQQFDTTLAGVEPTPGSKNALFGVINRLKEAFKMSIYAMKAHKMRTLLTMLGIIIGIASVVSIAGLGQGSQAKILADINALGANTITVMNGYPFGDARRRFGRDNLTVADAQAVADQPYALSASPMVNKT</sequence>
<dbReference type="GO" id="GO:0005524">
    <property type="term" value="F:ATP binding"/>
    <property type="evidence" value="ECO:0007669"/>
    <property type="project" value="UniProtKB-KW"/>
</dbReference>
<dbReference type="Gene3D" id="2.40.50.100">
    <property type="match status" value="1"/>
</dbReference>
<evidence type="ECO:0000256" key="1">
    <source>
        <dbReference type="SAM" id="Phobius"/>
    </source>
</evidence>
<dbReference type="EC" id="3.6.3.-" evidence="3"/>
<keyword evidence="3" id="KW-0378">Hydrolase</keyword>
<evidence type="ECO:0000259" key="2">
    <source>
        <dbReference type="Pfam" id="PF12704"/>
    </source>
</evidence>
<protein>
    <submittedName>
        <fullName evidence="3">Macrolide export ATP-binding/permease protein MacB</fullName>
        <ecNumber evidence="3">3.6.3.-</ecNumber>
    </submittedName>
</protein>
<gene>
    <name evidence="3" type="primary">macB_1</name>
    <name evidence="3" type="ORF">NCTC9426_01456</name>
</gene>
<proteinExistence type="predicted"/>
<feature type="domain" description="MacB-like periplasmic core" evidence="2">
    <location>
        <begin position="108"/>
        <end position="189"/>
    </location>
</feature>
<dbReference type="Pfam" id="PF12704">
    <property type="entry name" value="MacB_PCD"/>
    <property type="match status" value="1"/>
</dbReference>
<dbReference type="Gene3D" id="2.40.30.170">
    <property type="match status" value="1"/>
</dbReference>